<evidence type="ECO:0000259" key="8">
    <source>
        <dbReference type="PROSITE" id="PS50928"/>
    </source>
</evidence>
<gene>
    <name evidence="9" type="ORF">METZ01_LOCUS139760</name>
</gene>
<organism evidence="9">
    <name type="scientific">marine metagenome</name>
    <dbReference type="NCBI Taxonomy" id="408172"/>
    <lineage>
        <taxon>unclassified sequences</taxon>
        <taxon>metagenomes</taxon>
        <taxon>ecological metagenomes</taxon>
    </lineage>
</organism>
<dbReference type="Gene3D" id="1.10.3720.10">
    <property type="entry name" value="MetI-like"/>
    <property type="match status" value="1"/>
</dbReference>
<evidence type="ECO:0000256" key="2">
    <source>
        <dbReference type="ARBA" id="ARBA00022448"/>
    </source>
</evidence>
<sequence>MKTAIIQRIVLGFVLLVAVIVLNFLLLQLAPGDVVDAMLAEGGGGDPALAAKLRASYGLDQPVYIQLFKYLGQVLSGDLGYSFYYDDSVSDLILGHLPTTLMLTLSALVLAVAVGTLFGVYAAIKPRGVFSNFVTVFSLLGYATPVFWLGMIILLVFALYLPIFPAFGIRSIPEPENSLDRILDVINHLVLPIFTLAILYLANYSRISRASMLDVLGADYIRTARTKGLSEFKVIFKHALRNAALPVVTLAGLQLGHIFSGAVLVETVFSLPGLGPLLYESIMRRDYPVILGVLFGAAATTIVANIITDLVYKRMDPRIQSIT</sequence>
<dbReference type="InterPro" id="IPR045621">
    <property type="entry name" value="BPD_transp_1_N"/>
</dbReference>
<dbReference type="PANTHER" id="PTHR43163">
    <property type="entry name" value="DIPEPTIDE TRANSPORT SYSTEM PERMEASE PROTEIN DPPB-RELATED"/>
    <property type="match status" value="1"/>
</dbReference>
<reference evidence="9" key="1">
    <citation type="submission" date="2018-05" db="EMBL/GenBank/DDBJ databases">
        <authorList>
            <person name="Lanie J.A."/>
            <person name="Ng W.-L."/>
            <person name="Kazmierczak K.M."/>
            <person name="Andrzejewski T.M."/>
            <person name="Davidsen T.M."/>
            <person name="Wayne K.J."/>
            <person name="Tettelin H."/>
            <person name="Glass J.I."/>
            <person name="Rusch D."/>
            <person name="Podicherti R."/>
            <person name="Tsui H.-C.T."/>
            <person name="Winkler M.E."/>
        </authorList>
    </citation>
    <scope>NUCLEOTIDE SEQUENCE</scope>
</reference>
<evidence type="ECO:0000256" key="3">
    <source>
        <dbReference type="ARBA" id="ARBA00022475"/>
    </source>
</evidence>
<evidence type="ECO:0000256" key="7">
    <source>
        <dbReference type="SAM" id="Phobius"/>
    </source>
</evidence>
<proteinExistence type="predicted"/>
<comment type="subcellular location">
    <subcellularLocation>
        <location evidence="1">Cell membrane</location>
        <topology evidence="1">Multi-pass membrane protein</topology>
    </subcellularLocation>
</comment>
<dbReference type="EMBL" id="UINC01020776">
    <property type="protein sequence ID" value="SVA86906.1"/>
    <property type="molecule type" value="Genomic_DNA"/>
</dbReference>
<dbReference type="Pfam" id="PF00528">
    <property type="entry name" value="BPD_transp_1"/>
    <property type="match status" value="1"/>
</dbReference>
<keyword evidence="4 7" id="KW-0812">Transmembrane</keyword>
<dbReference type="GO" id="GO:0005886">
    <property type="term" value="C:plasma membrane"/>
    <property type="evidence" value="ECO:0007669"/>
    <property type="project" value="UniProtKB-SubCell"/>
</dbReference>
<evidence type="ECO:0000256" key="5">
    <source>
        <dbReference type="ARBA" id="ARBA00022989"/>
    </source>
</evidence>
<dbReference type="InterPro" id="IPR000515">
    <property type="entry name" value="MetI-like"/>
</dbReference>
<keyword evidence="5 7" id="KW-1133">Transmembrane helix</keyword>
<evidence type="ECO:0000313" key="9">
    <source>
        <dbReference type="EMBL" id="SVA86906.1"/>
    </source>
</evidence>
<feature type="transmembrane region" description="Helical" evidence="7">
    <location>
        <begin position="101"/>
        <end position="124"/>
    </location>
</feature>
<feature type="transmembrane region" description="Helical" evidence="7">
    <location>
        <begin position="136"/>
        <end position="161"/>
    </location>
</feature>
<keyword evidence="2" id="KW-0813">Transport</keyword>
<keyword evidence="6 7" id="KW-0472">Membrane</keyword>
<name>A0A381ZC96_9ZZZZ</name>
<evidence type="ECO:0000256" key="6">
    <source>
        <dbReference type="ARBA" id="ARBA00023136"/>
    </source>
</evidence>
<feature type="transmembrane region" description="Helical" evidence="7">
    <location>
        <begin position="9"/>
        <end position="30"/>
    </location>
</feature>
<feature type="transmembrane region" description="Helical" evidence="7">
    <location>
        <begin position="243"/>
        <end position="269"/>
    </location>
</feature>
<feature type="transmembrane region" description="Helical" evidence="7">
    <location>
        <begin position="181"/>
        <end position="202"/>
    </location>
</feature>
<dbReference type="AlphaFoldDB" id="A0A381ZC96"/>
<dbReference type="PROSITE" id="PS50928">
    <property type="entry name" value="ABC_TM1"/>
    <property type="match status" value="1"/>
</dbReference>
<dbReference type="PANTHER" id="PTHR43163:SF9">
    <property type="entry name" value="ABC TRANSPORTER PERMEASE PROTEIN"/>
    <property type="match status" value="1"/>
</dbReference>
<feature type="transmembrane region" description="Helical" evidence="7">
    <location>
        <begin position="289"/>
        <end position="312"/>
    </location>
</feature>
<dbReference type="Pfam" id="PF19300">
    <property type="entry name" value="BPD_transp_1_N"/>
    <property type="match status" value="1"/>
</dbReference>
<evidence type="ECO:0000256" key="1">
    <source>
        <dbReference type="ARBA" id="ARBA00004651"/>
    </source>
</evidence>
<dbReference type="GO" id="GO:0055085">
    <property type="term" value="P:transmembrane transport"/>
    <property type="evidence" value="ECO:0007669"/>
    <property type="project" value="InterPro"/>
</dbReference>
<dbReference type="CDD" id="cd06261">
    <property type="entry name" value="TM_PBP2"/>
    <property type="match status" value="1"/>
</dbReference>
<keyword evidence="3" id="KW-1003">Cell membrane</keyword>
<dbReference type="InterPro" id="IPR035906">
    <property type="entry name" value="MetI-like_sf"/>
</dbReference>
<evidence type="ECO:0000256" key="4">
    <source>
        <dbReference type="ARBA" id="ARBA00022692"/>
    </source>
</evidence>
<protein>
    <recommendedName>
        <fullName evidence="8">ABC transmembrane type-1 domain-containing protein</fullName>
    </recommendedName>
</protein>
<feature type="domain" description="ABC transmembrane type-1" evidence="8">
    <location>
        <begin position="97"/>
        <end position="312"/>
    </location>
</feature>
<dbReference type="SUPFAM" id="SSF161098">
    <property type="entry name" value="MetI-like"/>
    <property type="match status" value="1"/>
</dbReference>
<accession>A0A381ZC96</accession>